<dbReference type="InterPro" id="IPR011944">
    <property type="entry name" value="Steroid_delta5-4_isomerase"/>
</dbReference>
<evidence type="ECO:0000313" key="3">
    <source>
        <dbReference type="Proteomes" id="UP001589733"/>
    </source>
</evidence>
<evidence type="ECO:0000313" key="2">
    <source>
        <dbReference type="EMBL" id="MFB9994042.1"/>
    </source>
</evidence>
<dbReference type="SUPFAM" id="SSF54427">
    <property type="entry name" value="NTF2-like"/>
    <property type="match status" value="1"/>
</dbReference>
<reference evidence="2 3" key="1">
    <citation type="submission" date="2024-09" db="EMBL/GenBank/DDBJ databases">
        <authorList>
            <person name="Sun Q."/>
            <person name="Mori K."/>
        </authorList>
    </citation>
    <scope>NUCLEOTIDE SEQUENCE [LARGE SCALE GENOMIC DNA]</scope>
    <source>
        <strain evidence="2 3">JCM 13503</strain>
    </source>
</reference>
<evidence type="ECO:0000259" key="1">
    <source>
        <dbReference type="Pfam" id="PF13474"/>
    </source>
</evidence>
<dbReference type="RefSeq" id="WP_380014043.1">
    <property type="nucleotide sequence ID" value="NZ_JBHLYR010000059.1"/>
</dbReference>
<protein>
    <submittedName>
        <fullName evidence="2">YybH family protein</fullName>
    </submittedName>
</protein>
<dbReference type="InterPro" id="IPR032710">
    <property type="entry name" value="NTF2-like_dom_sf"/>
</dbReference>
<keyword evidence="3" id="KW-1185">Reference proteome</keyword>
<dbReference type="InterPro" id="IPR037401">
    <property type="entry name" value="SnoaL-like"/>
</dbReference>
<dbReference type="Gene3D" id="3.10.450.50">
    <property type="match status" value="1"/>
</dbReference>
<name>A0ABV6B477_9DEIO</name>
<dbReference type="EMBL" id="JBHLYR010000059">
    <property type="protein sequence ID" value="MFB9994042.1"/>
    <property type="molecule type" value="Genomic_DNA"/>
</dbReference>
<gene>
    <name evidence="2" type="ORF">ACFFLM_18965</name>
</gene>
<feature type="domain" description="SnoaL-like" evidence="1">
    <location>
        <begin position="8"/>
        <end position="129"/>
    </location>
</feature>
<proteinExistence type="predicted"/>
<dbReference type="NCBIfam" id="TIGR02246">
    <property type="entry name" value="SgcJ/EcaC family oxidoreductase"/>
    <property type="match status" value="1"/>
</dbReference>
<accession>A0ABV6B477</accession>
<comment type="caution">
    <text evidence="2">The sequence shown here is derived from an EMBL/GenBank/DDBJ whole genome shotgun (WGS) entry which is preliminary data.</text>
</comment>
<dbReference type="Proteomes" id="UP001589733">
    <property type="component" value="Unassembled WGS sequence"/>
</dbReference>
<dbReference type="Pfam" id="PF13474">
    <property type="entry name" value="SnoaL_3"/>
    <property type="match status" value="1"/>
</dbReference>
<sequence length="140" mass="15593">MAQFDPQQVLDTYIAAVLAKDVEAFVALYDDQVCVFDMWGEWAYQGAEAWRGMVTGWFGSLGTERVQVEMQDVQTVLTDQLALIHASVSYSGLSAEGVKLRSMHNRLTLVCQPTNGGWKIIHEHSSSPVDLATSKMILQR</sequence>
<organism evidence="2 3">
    <name type="scientific">Deinococcus oregonensis</name>
    <dbReference type="NCBI Taxonomy" id="1805970"/>
    <lineage>
        <taxon>Bacteria</taxon>
        <taxon>Thermotogati</taxon>
        <taxon>Deinococcota</taxon>
        <taxon>Deinococci</taxon>
        <taxon>Deinococcales</taxon>
        <taxon>Deinococcaceae</taxon>
        <taxon>Deinococcus</taxon>
    </lineage>
</organism>